<keyword evidence="1" id="KW-1133">Transmembrane helix</keyword>
<dbReference type="AlphaFoldDB" id="A0A1E5LBS5"/>
<gene>
    <name evidence="3" type="ORF">BFG57_05265</name>
</gene>
<dbReference type="PANTHER" id="PTHR30627">
    <property type="entry name" value="PEPTIDOGLYCAN D,D-TRANSPEPTIDASE"/>
    <property type="match status" value="1"/>
</dbReference>
<dbReference type="SUPFAM" id="SSF56601">
    <property type="entry name" value="beta-lactamase/transpeptidase-like"/>
    <property type="match status" value="1"/>
</dbReference>
<feature type="domain" description="Penicillin-binding protein transpeptidase" evidence="2">
    <location>
        <begin position="266"/>
        <end position="565"/>
    </location>
</feature>
<dbReference type="InterPro" id="IPR012338">
    <property type="entry name" value="Beta-lactam/transpept-like"/>
</dbReference>
<dbReference type="InterPro" id="IPR001460">
    <property type="entry name" value="PCN-bd_Tpept"/>
</dbReference>
<dbReference type="InterPro" id="IPR036138">
    <property type="entry name" value="PBP_dimer_sf"/>
</dbReference>
<dbReference type="Gene3D" id="3.40.710.10">
    <property type="entry name" value="DD-peptidase/beta-lactamase superfamily"/>
    <property type="match status" value="1"/>
</dbReference>
<organism evidence="3 4">
    <name type="scientific">Bacillus solimangrovi</name>
    <dbReference type="NCBI Taxonomy" id="1305675"/>
    <lineage>
        <taxon>Bacteria</taxon>
        <taxon>Bacillati</taxon>
        <taxon>Bacillota</taxon>
        <taxon>Bacilli</taxon>
        <taxon>Bacillales</taxon>
        <taxon>Bacillaceae</taxon>
        <taxon>Bacillus</taxon>
    </lineage>
</organism>
<dbReference type="Proteomes" id="UP000095209">
    <property type="component" value="Unassembled WGS sequence"/>
</dbReference>
<sequence>MKPKLRIHHTAIFVMVGLIILVSRLAYIQLFATESFSKHHVNLIEESVQQRTQGIVLDNGRGRFVDRNGDPLYNDYYPSLILFPFLKQMEWPVDEVARIIGTRKSYLEETVQLAEGPVVLGGDQPLRLSETQMNELNDLKVPGIIATYYETDNNSISAEHFIGIVRENEELLKERYEEKLEKGYISTRTPIGITGLQRAFDEFLVQEGEAKLLYHVDNQGQPLFGLNVKYTAPSNPFYPLVINTTLEKKVQDEAERLIDESGLKKGGLVLLDIQSRDVLAMVSRPHMDMGNPFQNDGGKNYMILPQVPGSIFKIVTATAAIENVDLRGRRFNCDLNLYGDKPASRLLGQLDFVDSFAQSCNNTFAELANEMISVNDNIIDEYAEKLGLTTPVGWNGEVFHYRSFSHFPEEVASIIWKDERDKGAERAIAQTAIGQKEVRISPLAVANMVATIADDGRVKQVRGVDKIIYKNGAVLFEFPKQTLADEKLSPYTISKLQQLLREVVESGTGKVFRTLPYTVAGKSGTAEIGSTGYENKWFVGYFPVERPRYALVVVNMQVNSWETQTNDVFADMVKIIHNLNNDL</sequence>
<dbReference type="GO" id="GO:0005886">
    <property type="term" value="C:plasma membrane"/>
    <property type="evidence" value="ECO:0007669"/>
    <property type="project" value="TreeGrafter"/>
</dbReference>
<dbReference type="RefSeq" id="WP_069718532.1">
    <property type="nucleotide sequence ID" value="NZ_MJEH01000061.1"/>
</dbReference>
<accession>A0A1E5LBS5</accession>
<dbReference type="OrthoDB" id="2985542at2"/>
<dbReference type="InterPro" id="IPR050515">
    <property type="entry name" value="Beta-lactam/transpept"/>
</dbReference>
<dbReference type="GO" id="GO:0008658">
    <property type="term" value="F:penicillin binding"/>
    <property type="evidence" value="ECO:0007669"/>
    <property type="project" value="InterPro"/>
</dbReference>
<evidence type="ECO:0000313" key="4">
    <source>
        <dbReference type="Proteomes" id="UP000095209"/>
    </source>
</evidence>
<dbReference type="Pfam" id="PF00905">
    <property type="entry name" value="Transpeptidase"/>
    <property type="match status" value="1"/>
</dbReference>
<protein>
    <submittedName>
        <fullName evidence="3">Penicillin-binding protein</fullName>
    </submittedName>
</protein>
<evidence type="ECO:0000259" key="2">
    <source>
        <dbReference type="Pfam" id="PF00905"/>
    </source>
</evidence>
<keyword evidence="1" id="KW-0812">Transmembrane</keyword>
<feature type="transmembrane region" description="Helical" evidence="1">
    <location>
        <begin position="12"/>
        <end position="32"/>
    </location>
</feature>
<proteinExistence type="predicted"/>
<dbReference type="GO" id="GO:0071972">
    <property type="term" value="F:peptidoglycan L,D-transpeptidase activity"/>
    <property type="evidence" value="ECO:0007669"/>
    <property type="project" value="TreeGrafter"/>
</dbReference>
<dbReference type="GO" id="GO:0071555">
    <property type="term" value="P:cell wall organization"/>
    <property type="evidence" value="ECO:0007669"/>
    <property type="project" value="TreeGrafter"/>
</dbReference>
<reference evidence="3 4" key="1">
    <citation type="submission" date="2016-08" db="EMBL/GenBank/DDBJ databases">
        <title>Genome of Bacillus solimangrovi GH2-4.</title>
        <authorList>
            <person name="Lim S."/>
            <person name="Kim B.-C."/>
        </authorList>
    </citation>
    <scope>NUCLEOTIDE SEQUENCE [LARGE SCALE GENOMIC DNA]</scope>
    <source>
        <strain evidence="3 4">GH2-4</strain>
    </source>
</reference>
<dbReference type="STRING" id="1305675.BFG57_05265"/>
<keyword evidence="1" id="KW-0472">Membrane</keyword>
<keyword evidence="4" id="KW-1185">Reference proteome</keyword>
<dbReference type="Gene3D" id="3.90.1310.10">
    <property type="entry name" value="Penicillin-binding protein 2a (Domain 2)"/>
    <property type="match status" value="1"/>
</dbReference>
<dbReference type="SUPFAM" id="SSF56519">
    <property type="entry name" value="Penicillin binding protein dimerisation domain"/>
    <property type="match status" value="1"/>
</dbReference>
<evidence type="ECO:0000313" key="3">
    <source>
        <dbReference type="EMBL" id="OEH91523.1"/>
    </source>
</evidence>
<dbReference type="PANTHER" id="PTHR30627:SF24">
    <property type="entry name" value="PENICILLIN-BINDING PROTEIN 4B"/>
    <property type="match status" value="1"/>
</dbReference>
<comment type="caution">
    <text evidence="3">The sequence shown here is derived from an EMBL/GenBank/DDBJ whole genome shotgun (WGS) entry which is preliminary data.</text>
</comment>
<dbReference type="EMBL" id="MJEH01000061">
    <property type="protein sequence ID" value="OEH91523.1"/>
    <property type="molecule type" value="Genomic_DNA"/>
</dbReference>
<name>A0A1E5LBS5_9BACI</name>
<evidence type="ECO:0000256" key="1">
    <source>
        <dbReference type="SAM" id="Phobius"/>
    </source>
</evidence>